<sequence>VVPPSNPELIGIDAVYRFYAKILKLDSDAVNVRSLEGGEGTVDRSVADHQVVLASEVTQMMRVMLFRRQTMKFTKDKWGALTAIVPQSRPVSNHFAVTVDAVSVVAPIVALRFEDVVFISHVRRPSEVEEIEQFMLDRVLGHGGATASNKIGGICEDLMRMQALFDPYAGDDNVPLDNVDGIHPAARAQITQAKCQRNRVASDHDTLIVASIGDGPNLLERFLTMRNEVNSKRQNEGSDEHGLSVELKFPKGGSCLEGQTNVENMRLFPGQIITSARESNLTKTSLKVWFGPSSWSSRIYPVFVRVSLTFASARHGWRQVDANFDKLTVTTEFSSASPPSRIDEVVVQFGRQVIDECYVFETASKSGRCSTRDRYYIVTTGESDRPGPQRHIERSNGIERRFGQITKTFCVMYLYRLTLPLGSHVNFACDTSLLWDAPRAATVVVQITTDISSQ</sequence>
<dbReference type="AlphaFoldDB" id="A0A2P4XDR0"/>
<reference evidence="1 2" key="1">
    <citation type="journal article" date="2017" name="Genome Biol. Evol.">
        <title>Phytophthora megakarya and P. palmivora, closely related causal agents of cacao black pod rot, underwent increases in genome sizes and gene numbers by different mechanisms.</title>
        <authorList>
            <person name="Ali S.S."/>
            <person name="Shao J."/>
            <person name="Lary D.J."/>
            <person name="Kronmiller B."/>
            <person name="Shen D."/>
            <person name="Strem M.D."/>
            <person name="Amoako-Attah I."/>
            <person name="Akrofi A.Y."/>
            <person name="Begoude B.A."/>
            <person name="Ten Hoopen G.M."/>
            <person name="Coulibaly K."/>
            <person name="Kebe B.I."/>
            <person name="Melnick R.L."/>
            <person name="Guiltinan M.J."/>
            <person name="Tyler B.M."/>
            <person name="Meinhardt L.W."/>
            <person name="Bailey B.A."/>
        </authorList>
    </citation>
    <scope>NUCLEOTIDE SEQUENCE [LARGE SCALE GENOMIC DNA]</scope>
    <source>
        <strain evidence="2">sbr112.9</strain>
    </source>
</reference>
<evidence type="ECO:0000313" key="2">
    <source>
        <dbReference type="Proteomes" id="UP000237271"/>
    </source>
</evidence>
<comment type="caution">
    <text evidence="1">The sequence shown here is derived from an EMBL/GenBank/DDBJ whole genome shotgun (WGS) entry which is preliminary data.</text>
</comment>
<organism evidence="1 2">
    <name type="scientific">Phytophthora palmivora</name>
    <dbReference type="NCBI Taxonomy" id="4796"/>
    <lineage>
        <taxon>Eukaryota</taxon>
        <taxon>Sar</taxon>
        <taxon>Stramenopiles</taxon>
        <taxon>Oomycota</taxon>
        <taxon>Peronosporomycetes</taxon>
        <taxon>Peronosporales</taxon>
        <taxon>Peronosporaceae</taxon>
        <taxon>Phytophthora</taxon>
    </lineage>
</organism>
<proteinExistence type="predicted"/>
<dbReference type="Proteomes" id="UP000237271">
    <property type="component" value="Unassembled WGS sequence"/>
</dbReference>
<dbReference type="EMBL" id="NCKW01011344">
    <property type="protein sequence ID" value="POM63686.1"/>
    <property type="molecule type" value="Genomic_DNA"/>
</dbReference>
<keyword evidence="2" id="KW-1185">Reference proteome</keyword>
<accession>A0A2P4XDR0</accession>
<name>A0A2P4XDR0_9STRA</name>
<protein>
    <submittedName>
        <fullName evidence="1">Uncharacterized protein</fullName>
    </submittedName>
</protein>
<gene>
    <name evidence="1" type="ORF">PHPALM_20878</name>
</gene>
<evidence type="ECO:0000313" key="1">
    <source>
        <dbReference type="EMBL" id="POM63686.1"/>
    </source>
</evidence>
<feature type="non-terminal residue" evidence="1">
    <location>
        <position position="1"/>
    </location>
</feature>